<sequence length="233" mass="26837">MNTKRFVNLTAFWTITSVLLITVLGTDKCNYMNVKQSPKEITVDSVTKTNLIPQSVLIAAVCSGTLILFLVSLCVSLWKSVRRRRWDKHSSEGYRDKIRRPDSQIEEEEEKNNDVKDEKNKVNNTEDATCADDVGKLFQVSREDIVEARKKLKVKRACFFRGNGKPNTSRSGHFKRRRSSHLYINSQELKKQSQTQRTPNIGPTQAKHHCTPQKRGRRTRGKQLTAQEIYDNI</sequence>
<name>A0A9Q1JEA8_SYNKA</name>
<keyword evidence="3" id="KW-0732">Signal</keyword>
<feature type="region of interest" description="Disordered" evidence="1">
    <location>
        <begin position="97"/>
        <end position="124"/>
    </location>
</feature>
<dbReference type="EMBL" id="JAINUF010000001">
    <property type="protein sequence ID" value="KAJ8382468.1"/>
    <property type="molecule type" value="Genomic_DNA"/>
</dbReference>
<feature type="transmembrane region" description="Helical" evidence="2">
    <location>
        <begin position="56"/>
        <end position="78"/>
    </location>
</feature>
<evidence type="ECO:0000256" key="2">
    <source>
        <dbReference type="SAM" id="Phobius"/>
    </source>
</evidence>
<feature type="region of interest" description="Disordered" evidence="1">
    <location>
        <begin position="188"/>
        <end position="224"/>
    </location>
</feature>
<feature type="chain" id="PRO_5040139171" evidence="3">
    <location>
        <begin position="26"/>
        <end position="233"/>
    </location>
</feature>
<feature type="compositionally biased region" description="Basic residues" evidence="1">
    <location>
        <begin position="206"/>
        <end position="221"/>
    </location>
</feature>
<keyword evidence="2" id="KW-0472">Membrane</keyword>
<keyword evidence="5" id="KW-1185">Reference proteome</keyword>
<organism evidence="4 5">
    <name type="scientific">Synaphobranchus kaupii</name>
    <name type="common">Kaup's arrowtooth eel</name>
    <dbReference type="NCBI Taxonomy" id="118154"/>
    <lineage>
        <taxon>Eukaryota</taxon>
        <taxon>Metazoa</taxon>
        <taxon>Chordata</taxon>
        <taxon>Craniata</taxon>
        <taxon>Vertebrata</taxon>
        <taxon>Euteleostomi</taxon>
        <taxon>Actinopterygii</taxon>
        <taxon>Neopterygii</taxon>
        <taxon>Teleostei</taxon>
        <taxon>Anguilliformes</taxon>
        <taxon>Synaphobranchidae</taxon>
        <taxon>Synaphobranchus</taxon>
    </lineage>
</organism>
<reference evidence="4" key="1">
    <citation type="journal article" date="2023" name="Science">
        <title>Genome structures resolve the early diversification of teleost fishes.</title>
        <authorList>
            <person name="Parey E."/>
            <person name="Louis A."/>
            <person name="Montfort J."/>
            <person name="Bouchez O."/>
            <person name="Roques C."/>
            <person name="Iampietro C."/>
            <person name="Lluch J."/>
            <person name="Castinel A."/>
            <person name="Donnadieu C."/>
            <person name="Desvignes T."/>
            <person name="Floi Bucao C."/>
            <person name="Jouanno E."/>
            <person name="Wen M."/>
            <person name="Mejri S."/>
            <person name="Dirks R."/>
            <person name="Jansen H."/>
            <person name="Henkel C."/>
            <person name="Chen W.J."/>
            <person name="Zahm M."/>
            <person name="Cabau C."/>
            <person name="Klopp C."/>
            <person name="Thompson A.W."/>
            <person name="Robinson-Rechavi M."/>
            <person name="Braasch I."/>
            <person name="Lecointre G."/>
            <person name="Bobe J."/>
            <person name="Postlethwait J.H."/>
            <person name="Berthelot C."/>
            <person name="Roest Crollius H."/>
            <person name="Guiguen Y."/>
        </authorList>
    </citation>
    <scope>NUCLEOTIDE SEQUENCE</scope>
    <source>
        <strain evidence="4">WJC10195</strain>
    </source>
</reference>
<feature type="compositionally biased region" description="Basic and acidic residues" evidence="1">
    <location>
        <begin position="112"/>
        <end position="121"/>
    </location>
</feature>
<dbReference type="AlphaFoldDB" id="A0A9Q1JEA8"/>
<feature type="signal peptide" evidence="3">
    <location>
        <begin position="1"/>
        <end position="25"/>
    </location>
</feature>
<evidence type="ECO:0000256" key="3">
    <source>
        <dbReference type="SAM" id="SignalP"/>
    </source>
</evidence>
<accession>A0A9Q1JEA8</accession>
<dbReference type="OrthoDB" id="10012075at2759"/>
<proteinExistence type="predicted"/>
<feature type="compositionally biased region" description="Polar residues" evidence="1">
    <location>
        <begin position="188"/>
        <end position="203"/>
    </location>
</feature>
<gene>
    <name evidence="4" type="ORF">SKAU_G00032460</name>
</gene>
<evidence type="ECO:0000313" key="5">
    <source>
        <dbReference type="Proteomes" id="UP001152622"/>
    </source>
</evidence>
<comment type="caution">
    <text evidence="4">The sequence shown here is derived from an EMBL/GenBank/DDBJ whole genome shotgun (WGS) entry which is preliminary data.</text>
</comment>
<keyword evidence="2" id="KW-1133">Transmembrane helix</keyword>
<protein>
    <submittedName>
        <fullName evidence="4">Uncharacterized protein</fullName>
    </submittedName>
</protein>
<evidence type="ECO:0000313" key="4">
    <source>
        <dbReference type="EMBL" id="KAJ8382468.1"/>
    </source>
</evidence>
<dbReference type="Proteomes" id="UP001152622">
    <property type="component" value="Chromosome 1"/>
</dbReference>
<evidence type="ECO:0000256" key="1">
    <source>
        <dbReference type="SAM" id="MobiDB-lite"/>
    </source>
</evidence>
<keyword evidence="2" id="KW-0812">Transmembrane</keyword>